<gene>
    <name evidence="1" type="ORF">CCACVL1_08301</name>
</gene>
<dbReference type="AlphaFoldDB" id="A0A1R3J186"/>
<reference evidence="1 2" key="1">
    <citation type="submission" date="2013-09" db="EMBL/GenBank/DDBJ databases">
        <title>Corchorus capsularis genome sequencing.</title>
        <authorList>
            <person name="Alam M."/>
            <person name="Haque M.S."/>
            <person name="Islam M.S."/>
            <person name="Emdad E.M."/>
            <person name="Islam M.M."/>
            <person name="Ahmed B."/>
            <person name="Halim A."/>
            <person name="Hossen Q.M.M."/>
            <person name="Hossain M.Z."/>
            <person name="Ahmed R."/>
            <person name="Khan M.M."/>
            <person name="Islam R."/>
            <person name="Rashid M.M."/>
            <person name="Khan S.A."/>
            <person name="Rahman M.S."/>
            <person name="Alam M."/>
        </authorList>
    </citation>
    <scope>NUCLEOTIDE SEQUENCE [LARGE SCALE GENOMIC DNA]</scope>
    <source>
        <strain evidence="2">cv. CVL-1</strain>
        <tissue evidence="1">Whole seedling</tissue>
    </source>
</reference>
<proteinExistence type="predicted"/>
<accession>A0A1R3J186</accession>
<dbReference type="Gramene" id="OMO88597">
    <property type="protein sequence ID" value="OMO88597"/>
    <property type="gene ID" value="CCACVL1_08301"/>
</dbReference>
<protein>
    <submittedName>
        <fullName evidence="1">Uncharacterized protein</fullName>
    </submittedName>
</protein>
<organism evidence="1 2">
    <name type="scientific">Corchorus capsularis</name>
    <name type="common">Jute</name>
    <dbReference type="NCBI Taxonomy" id="210143"/>
    <lineage>
        <taxon>Eukaryota</taxon>
        <taxon>Viridiplantae</taxon>
        <taxon>Streptophyta</taxon>
        <taxon>Embryophyta</taxon>
        <taxon>Tracheophyta</taxon>
        <taxon>Spermatophyta</taxon>
        <taxon>Magnoliopsida</taxon>
        <taxon>eudicotyledons</taxon>
        <taxon>Gunneridae</taxon>
        <taxon>Pentapetalae</taxon>
        <taxon>rosids</taxon>
        <taxon>malvids</taxon>
        <taxon>Malvales</taxon>
        <taxon>Malvaceae</taxon>
        <taxon>Grewioideae</taxon>
        <taxon>Apeibeae</taxon>
        <taxon>Corchorus</taxon>
    </lineage>
</organism>
<comment type="caution">
    <text evidence="1">The sequence shown here is derived from an EMBL/GenBank/DDBJ whole genome shotgun (WGS) entry which is preliminary data.</text>
</comment>
<evidence type="ECO:0000313" key="1">
    <source>
        <dbReference type="EMBL" id="OMO88597.1"/>
    </source>
</evidence>
<evidence type="ECO:0000313" key="2">
    <source>
        <dbReference type="Proteomes" id="UP000188268"/>
    </source>
</evidence>
<name>A0A1R3J186_COCAP</name>
<dbReference type="Proteomes" id="UP000188268">
    <property type="component" value="Unassembled WGS sequence"/>
</dbReference>
<dbReference type="EMBL" id="AWWV01008964">
    <property type="protein sequence ID" value="OMO88597.1"/>
    <property type="molecule type" value="Genomic_DNA"/>
</dbReference>
<keyword evidence="2" id="KW-1185">Reference proteome</keyword>
<sequence>MESEGPHPHGLAIHPMREGGGKAALHLFRKKSQMLGNQKTGLKDSFVPEGW</sequence>